<feature type="domain" description="EH" evidence="4">
    <location>
        <begin position="75"/>
        <end position="166"/>
    </location>
</feature>
<dbReference type="PROSITE" id="PS50030">
    <property type="entry name" value="UBA"/>
    <property type="match status" value="1"/>
</dbReference>
<dbReference type="InterPro" id="IPR011992">
    <property type="entry name" value="EF-hand-dom_pair"/>
</dbReference>
<feature type="region of interest" description="Disordered" evidence="2">
    <location>
        <begin position="1090"/>
        <end position="1136"/>
    </location>
</feature>
<dbReference type="PANTHER" id="PTHR11216">
    <property type="entry name" value="EH DOMAIN"/>
    <property type="match status" value="1"/>
</dbReference>
<dbReference type="InterPro" id="IPR002048">
    <property type="entry name" value="EF_hand_dom"/>
</dbReference>
<reference evidence="6 7" key="1">
    <citation type="submission" date="2016-10" db="EMBL/GenBank/DDBJ databases">
        <authorList>
            <person name="de Groot N.N."/>
        </authorList>
    </citation>
    <scope>NUCLEOTIDE SEQUENCE [LARGE SCALE GENOMIC DNA]</scope>
    <source>
        <strain evidence="6 7">PYCC 4715</strain>
    </source>
</reference>
<dbReference type="GO" id="GO:0005737">
    <property type="term" value="C:cytoplasm"/>
    <property type="evidence" value="ECO:0007669"/>
    <property type="project" value="TreeGrafter"/>
</dbReference>
<protein>
    <submittedName>
        <fullName evidence="6">CIC11C00000001035</fullName>
    </submittedName>
</protein>
<feature type="coiled-coil region" evidence="1">
    <location>
        <begin position="580"/>
        <end position="754"/>
    </location>
</feature>
<feature type="compositionally biased region" description="Polar residues" evidence="2">
    <location>
        <begin position="321"/>
        <end position="341"/>
    </location>
</feature>
<feature type="compositionally biased region" description="Basic and acidic residues" evidence="2">
    <location>
        <begin position="383"/>
        <end position="392"/>
    </location>
</feature>
<sequence>MRLIGYTQAGHYPSAALAETPGPLPKFAGLALPTLSAQPTNNSLLQTQPSALIPQNTATLQSVPQENISPVSAADFQRFGQMFVKTTGSESALLDGSTAKDIFLKARLPTATLGQIWSLVDLSNRGSLELPAFVMAMHLIHGLLSGSIKQLPPFLPEHVWQSVNHNSSALGARQASYSSIASLQSTVRHPPVQQKPLVASVPEQSRLESGGSAESEWSVLAAQKKQMDSIFESLDKDKKGALNPDQVANYLMTSRLDQHDLAAIWDLSDIQNTGIFSKLEFAIALFLVNRKIAGLSLPNVVPDSLIASLKADRVPSIPPSRENTLQYGLPQRPTSQPNVSEPNKPAVKTSMDELADIFGSPSPDTSGHVTPNPTLNKTSTKSDLTHTTDLPKVRTQLTSSFKPTSTFGQSLLALQKSVDSPSLIGDDVPSQSHTPPSESTRTSAPPTVIPSSASQQRAPTQEVVDQPKQKTVDYEALRSVPPPPPKTRTFEQNQQLQPSGSLHLSYFGSGSPSVSNRDVSGQSGNSDLLADSEISGQLSEATSNIANISTQVKSLTIQTSNLHEKKLRADQELTRILAIKEDIENKLKVLRASYANEVKQVEQVEATLANAKEETEALRSEASITEAKLNNVSGELNEKQVAVEELQKTNSALKEKLGILNAEIAEIQKQAESKQLENSQLEKEVSVRKSQLQVAIVKVDDLKSEILDLEASNEKYKLDIQKHEEEVKKAEEERIAAEKRAKELELHNEALQKTVASQKTPSKSSGLGTAVAATAAAAVGGAAGFAGAHFLGSSESHEESVRAEPPAESTQESVDLPVQQSTEQTEPKQGPFTEVELPGALLFGKESVESFHASNEVKSTAEPTIAGLVDEVQDKPTEDMTGLDDFEEAEHKAPQLDTTEFNPADLDDLKERYPEIDTVDDRTNQTGSVSAVTDSYRQTGSIETPITSPDNSEYRYQAGAAGVVGGMVGMPGVLVGVQRTDSMTSSVQNNASLSVRDDNIDDVSERETLEDLPAPSNPDSLTEIKEGEGRLEDSEGERLSSGVELFEIVNADEARGLENSNRLEGSTHPLAQSFVQPAQNKYDEEFPPIQEFNYDESSSSEEDEDIPEEKFDDAVDHISPRPTAGESAATDEFDDDFNDLEPAVQEKDIPHEDLFGDEFNDLKIAEADEGEDFPVEQEVTMDDHFTGAGDGGFVAHSSAPDFSVGGSAPDANDEWEQLFAGFGNANTAQQPIDSSKTSAIDELVGMGFSESAVVEALEKENWNVEAATNYLLDNA</sequence>
<feature type="domain" description="EF-hand" evidence="5">
    <location>
        <begin position="222"/>
        <end position="257"/>
    </location>
</feature>
<dbReference type="PROSITE" id="PS50031">
    <property type="entry name" value="EH"/>
    <property type="match status" value="2"/>
</dbReference>
<evidence type="ECO:0000313" key="6">
    <source>
        <dbReference type="EMBL" id="SGZ49783.1"/>
    </source>
</evidence>
<dbReference type="Gene3D" id="1.10.238.10">
    <property type="entry name" value="EF-hand"/>
    <property type="match status" value="2"/>
</dbReference>
<feature type="compositionally biased region" description="Basic and acidic residues" evidence="2">
    <location>
        <begin position="1108"/>
        <end position="1119"/>
    </location>
</feature>
<gene>
    <name evidence="6" type="ORF">SAMEA4029009_CIC11G00000001035</name>
</gene>
<feature type="compositionally biased region" description="Polar residues" evidence="2">
    <location>
        <begin position="808"/>
        <end position="824"/>
    </location>
</feature>
<dbReference type="SMART" id="SM00027">
    <property type="entry name" value="EH"/>
    <property type="match status" value="2"/>
</dbReference>
<organism evidence="6 7">
    <name type="scientific">Sungouiella intermedia</name>
    <dbReference type="NCBI Taxonomy" id="45354"/>
    <lineage>
        <taxon>Eukaryota</taxon>
        <taxon>Fungi</taxon>
        <taxon>Dikarya</taxon>
        <taxon>Ascomycota</taxon>
        <taxon>Saccharomycotina</taxon>
        <taxon>Pichiomycetes</taxon>
        <taxon>Metschnikowiaceae</taxon>
        <taxon>Sungouiella</taxon>
    </lineage>
</organism>
<dbReference type="Pfam" id="PF00627">
    <property type="entry name" value="UBA"/>
    <property type="match status" value="1"/>
</dbReference>
<feature type="compositionally biased region" description="Polar residues" evidence="2">
    <location>
        <begin position="490"/>
        <end position="526"/>
    </location>
</feature>
<dbReference type="InterPro" id="IPR009060">
    <property type="entry name" value="UBA-like_sf"/>
</dbReference>
<evidence type="ECO:0000256" key="2">
    <source>
        <dbReference type="SAM" id="MobiDB-lite"/>
    </source>
</evidence>
<name>A0A1L0BDT3_9ASCO</name>
<feature type="region of interest" description="Disordered" evidence="2">
    <location>
        <begin position="315"/>
        <end position="396"/>
    </location>
</feature>
<dbReference type="SUPFAM" id="SSF46934">
    <property type="entry name" value="UBA-like"/>
    <property type="match status" value="1"/>
</dbReference>
<evidence type="ECO:0000259" key="4">
    <source>
        <dbReference type="PROSITE" id="PS50031"/>
    </source>
</evidence>
<dbReference type="PANTHER" id="PTHR11216:SF170">
    <property type="entry name" value="DYNAMIN ASSOCIATED PROTEIN 160, ISOFORM D"/>
    <property type="match status" value="1"/>
</dbReference>
<dbReference type="Proteomes" id="UP000182259">
    <property type="component" value="Chromosome I"/>
</dbReference>
<evidence type="ECO:0000313" key="7">
    <source>
        <dbReference type="Proteomes" id="UP000182259"/>
    </source>
</evidence>
<feature type="region of interest" description="Disordered" evidence="2">
    <location>
        <begin position="985"/>
        <end position="1043"/>
    </location>
</feature>
<dbReference type="AlphaFoldDB" id="A0A1L0BDT3"/>
<dbReference type="CDD" id="cd00052">
    <property type="entry name" value="EH"/>
    <property type="match status" value="2"/>
</dbReference>
<dbReference type="InterPro" id="IPR015940">
    <property type="entry name" value="UBA"/>
</dbReference>
<feature type="region of interest" description="Disordered" evidence="2">
    <location>
        <begin position="920"/>
        <end position="950"/>
    </location>
</feature>
<feature type="region of interest" description="Disordered" evidence="2">
    <location>
        <begin position="1183"/>
        <end position="1210"/>
    </location>
</feature>
<dbReference type="GO" id="GO:0005509">
    <property type="term" value="F:calcium ion binding"/>
    <property type="evidence" value="ECO:0007669"/>
    <property type="project" value="InterPro"/>
</dbReference>
<dbReference type="Pfam" id="PF12763">
    <property type="entry name" value="EH"/>
    <property type="match status" value="2"/>
</dbReference>
<proteinExistence type="predicted"/>
<dbReference type="GO" id="GO:0005886">
    <property type="term" value="C:plasma membrane"/>
    <property type="evidence" value="ECO:0007669"/>
    <property type="project" value="TreeGrafter"/>
</dbReference>
<dbReference type="SMART" id="SM00165">
    <property type="entry name" value="UBA"/>
    <property type="match status" value="1"/>
</dbReference>
<evidence type="ECO:0000256" key="1">
    <source>
        <dbReference type="SAM" id="Coils"/>
    </source>
</evidence>
<feature type="domain" description="EH" evidence="4">
    <location>
        <begin position="223"/>
        <end position="312"/>
    </location>
</feature>
<dbReference type="GO" id="GO:0016197">
    <property type="term" value="P:endosomal transport"/>
    <property type="evidence" value="ECO:0007669"/>
    <property type="project" value="TreeGrafter"/>
</dbReference>
<feature type="compositionally biased region" description="Basic and acidic residues" evidence="2">
    <location>
        <begin position="1022"/>
        <end position="1038"/>
    </location>
</feature>
<keyword evidence="1" id="KW-0175">Coiled coil</keyword>
<feature type="compositionally biased region" description="Polar residues" evidence="2">
    <location>
        <begin position="429"/>
        <end position="459"/>
    </location>
</feature>
<feature type="compositionally biased region" description="Basic and acidic residues" evidence="2">
    <location>
        <begin position="995"/>
        <end position="1009"/>
    </location>
</feature>
<evidence type="ECO:0000259" key="5">
    <source>
        <dbReference type="PROSITE" id="PS50222"/>
    </source>
</evidence>
<accession>A0A1L0BDT3</accession>
<feature type="region of interest" description="Disordered" evidence="2">
    <location>
        <begin position="889"/>
        <end position="908"/>
    </location>
</feature>
<dbReference type="InterPro" id="IPR000261">
    <property type="entry name" value="EH_dom"/>
</dbReference>
<feature type="region of interest" description="Disordered" evidence="2">
    <location>
        <begin position="795"/>
        <end position="834"/>
    </location>
</feature>
<feature type="compositionally biased region" description="Polar residues" evidence="2">
    <location>
        <begin position="362"/>
        <end position="382"/>
    </location>
</feature>
<feature type="region of interest" description="Disordered" evidence="2">
    <location>
        <begin position="422"/>
        <end position="526"/>
    </location>
</feature>
<dbReference type="SUPFAM" id="SSF47473">
    <property type="entry name" value="EF-hand"/>
    <property type="match status" value="2"/>
</dbReference>
<evidence type="ECO:0000259" key="3">
    <source>
        <dbReference type="PROSITE" id="PS50030"/>
    </source>
</evidence>
<feature type="compositionally biased region" description="Acidic residues" evidence="2">
    <location>
        <begin position="1098"/>
        <end position="1107"/>
    </location>
</feature>
<dbReference type="Gene3D" id="1.10.8.10">
    <property type="entry name" value="DNA helicase RuvA subunit, C-terminal domain"/>
    <property type="match status" value="1"/>
</dbReference>
<feature type="domain" description="UBA" evidence="3">
    <location>
        <begin position="1231"/>
        <end position="1274"/>
    </location>
</feature>
<feature type="compositionally biased region" description="Polar residues" evidence="2">
    <location>
        <begin position="924"/>
        <end position="950"/>
    </location>
</feature>
<dbReference type="EMBL" id="LT635764">
    <property type="protein sequence ID" value="SGZ49783.1"/>
    <property type="molecule type" value="Genomic_DNA"/>
</dbReference>
<dbReference type="PROSITE" id="PS50222">
    <property type="entry name" value="EF_HAND_2"/>
    <property type="match status" value="1"/>
</dbReference>
<dbReference type="FunFam" id="1.10.8.10:FF:000010">
    <property type="entry name" value="Putative ubiquitin-conjugating enzyme e2 k"/>
    <property type="match status" value="1"/>
</dbReference>
<dbReference type="GO" id="GO:0006897">
    <property type="term" value="P:endocytosis"/>
    <property type="evidence" value="ECO:0007669"/>
    <property type="project" value="TreeGrafter"/>
</dbReference>
<feature type="compositionally biased region" description="Basic and acidic residues" evidence="2">
    <location>
        <begin position="465"/>
        <end position="476"/>
    </location>
</feature>